<sequence>MYFECPNNDTKIVEDCFVICTNLIPGTDYTGVLSIIELPYVDMPGQTFSDKLDNQLARLRSSSEAKKPCLRSATKTASQVSTKECISMKQTCTAATTPTAINYNRGMTLTQTFLTTFLSTIEENSKRSKHHYMYNDKIVTFSKSLLILADRNAYEFLRLNLQYALPTIQSLNKKLCFVAPMVNGEPVPQAYRCTAFEQLEYLYRTVPQSTLVNIHVVQPITNLTTSSIILSAYGTNNKITSIEILQRWLNIFKQFISRGIRVVGYSTDGDPKYLKAMHIDQIKSEEATNNENRLIFPIHHKVKCLLQQSISILTDDDDFKITSLKDLIEKTFRTAQTMAEYVKMKEVLMENSCFNLNKLSESIKQQLSAHTLNETQF</sequence>
<dbReference type="EMBL" id="CAJOBC010007170">
    <property type="protein sequence ID" value="CAF3923483.1"/>
    <property type="molecule type" value="Genomic_DNA"/>
</dbReference>
<dbReference type="Proteomes" id="UP000663829">
    <property type="component" value="Unassembled WGS sequence"/>
</dbReference>
<comment type="caution">
    <text evidence="1">The sequence shown here is derived from an EMBL/GenBank/DDBJ whole genome shotgun (WGS) entry which is preliminary data.</text>
</comment>
<evidence type="ECO:0000313" key="2">
    <source>
        <dbReference type="EMBL" id="CAF3923483.1"/>
    </source>
</evidence>
<reference evidence="1" key="1">
    <citation type="submission" date="2021-02" db="EMBL/GenBank/DDBJ databases">
        <authorList>
            <person name="Nowell W R."/>
        </authorList>
    </citation>
    <scope>NUCLEOTIDE SEQUENCE</scope>
</reference>
<evidence type="ECO:0000313" key="3">
    <source>
        <dbReference type="Proteomes" id="UP000663829"/>
    </source>
</evidence>
<organism evidence="1 3">
    <name type="scientific">Didymodactylos carnosus</name>
    <dbReference type="NCBI Taxonomy" id="1234261"/>
    <lineage>
        <taxon>Eukaryota</taxon>
        <taxon>Metazoa</taxon>
        <taxon>Spiralia</taxon>
        <taxon>Gnathifera</taxon>
        <taxon>Rotifera</taxon>
        <taxon>Eurotatoria</taxon>
        <taxon>Bdelloidea</taxon>
        <taxon>Philodinida</taxon>
        <taxon>Philodinidae</taxon>
        <taxon>Didymodactylos</taxon>
    </lineage>
</organism>
<dbReference type="OrthoDB" id="10064970at2759"/>
<dbReference type="Proteomes" id="UP000681722">
    <property type="component" value="Unassembled WGS sequence"/>
</dbReference>
<evidence type="ECO:0000313" key="1">
    <source>
        <dbReference type="EMBL" id="CAF1160004.1"/>
    </source>
</evidence>
<dbReference type="AlphaFoldDB" id="A0A814TF82"/>
<accession>A0A814TF82</accession>
<proteinExistence type="predicted"/>
<protein>
    <submittedName>
        <fullName evidence="1">Uncharacterized protein</fullName>
    </submittedName>
</protein>
<gene>
    <name evidence="1" type="ORF">GPM918_LOCUS21628</name>
    <name evidence="2" type="ORF">SRO942_LOCUS21625</name>
</gene>
<dbReference type="EMBL" id="CAJNOQ010007170">
    <property type="protein sequence ID" value="CAF1160004.1"/>
    <property type="molecule type" value="Genomic_DNA"/>
</dbReference>
<name>A0A814TF82_9BILA</name>
<keyword evidence="3" id="KW-1185">Reference proteome</keyword>